<dbReference type="Proteomes" id="UP001054821">
    <property type="component" value="Chromosome 6"/>
</dbReference>
<gene>
    <name evidence="2" type="ORF">L3X38_030877</name>
</gene>
<evidence type="ECO:0000313" key="2">
    <source>
        <dbReference type="EMBL" id="KAI5321805.1"/>
    </source>
</evidence>
<dbReference type="GO" id="GO:0004672">
    <property type="term" value="F:protein kinase activity"/>
    <property type="evidence" value="ECO:0007669"/>
    <property type="project" value="InterPro"/>
</dbReference>
<dbReference type="PANTHER" id="PTHR45863">
    <property type="entry name" value="SERINE/THREONINE-PROTEIN KINASE BSK5"/>
    <property type="match status" value="1"/>
</dbReference>
<reference evidence="2 3" key="1">
    <citation type="journal article" date="2022" name="G3 (Bethesda)">
        <title>Whole-genome sequence and methylome profiling of the almond [Prunus dulcis (Mill.) D.A. Webb] cultivar 'Nonpareil'.</title>
        <authorList>
            <person name="D'Amico-Willman K.M."/>
            <person name="Ouma W.Z."/>
            <person name="Meulia T."/>
            <person name="Sideli G.M."/>
            <person name="Gradziel T.M."/>
            <person name="Fresnedo-Ramirez J."/>
        </authorList>
    </citation>
    <scope>NUCLEOTIDE SEQUENCE [LARGE SCALE GENOMIC DNA]</scope>
    <source>
        <strain evidence="2">Clone GOH B32 T37-40</strain>
    </source>
</reference>
<keyword evidence="3" id="KW-1185">Reference proteome</keyword>
<comment type="caution">
    <text evidence="2">The sequence shown here is derived from an EMBL/GenBank/DDBJ whole genome shotgun (WGS) entry which is preliminary data.</text>
</comment>
<feature type="compositionally biased region" description="Polar residues" evidence="1">
    <location>
        <begin position="274"/>
        <end position="286"/>
    </location>
</feature>
<proteinExistence type="predicted"/>
<accession>A0AAD4YUF1</accession>
<name>A0AAD4YUF1_PRUDU</name>
<feature type="region of interest" description="Disordered" evidence="1">
    <location>
        <begin position="273"/>
        <end position="292"/>
    </location>
</feature>
<dbReference type="GO" id="GO:0012505">
    <property type="term" value="C:endomembrane system"/>
    <property type="evidence" value="ECO:0007669"/>
    <property type="project" value="UniProtKB-SubCell"/>
</dbReference>
<dbReference type="AlphaFoldDB" id="A0AAD4YUF1"/>
<dbReference type="PANTHER" id="PTHR45863:SF7">
    <property type="entry name" value="SERINE_THREONINE-PROTEIN KINASE BSK5"/>
    <property type="match status" value="1"/>
</dbReference>
<sequence length="440" mass="48827">MFLDRLHHIYDSIRSEILRTVPFPDPESDFATVHRVEQRRHTMLSLDSSASMAMMAVTTRSSALTQNRIPLKPSFENKNGYPDWWEAFQEKKTRDAQERPLRRDDKATMVTGYVAPPPLAADMSGATHAVLNSHLSSPDPGWIIDSGATDHMTYDPSLLRSHTTPHCSSVTNANGVAYPVTSSGTDIGSQEIIGRGTKNGDSTMWMMFAPGRIMVLCMRQRVRTSLNKMVLQNGRIDRFWKSHVLASLGEILGVEELNWMVLFPDSVDLASHTGGVSTSSTPTESNHPALEDPAPVTLSEMLHPEPASGDVVYSSPLLLLLYMTKKSLMLIRLSDKFQLPPRSTRGKPLDRYSPDTFKTVKYPMFIAGGTMISPTVFAMLMLLDDGTRSSWRCYASPVINPEWPTSFYLQAAALKSLGMDNDAQETLNDGASLEVKKNKS</sequence>
<evidence type="ECO:0000256" key="1">
    <source>
        <dbReference type="SAM" id="MobiDB-lite"/>
    </source>
</evidence>
<dbReference type="InterPro" id="IPR045845">
    <property type="entry name" value="BSK"/>
</dbReference>
<protein>
    <submittedName>
        <fullName evidence="2">Uncharacterized protein</fullName>
    </submittedName>
</protein>
<dbReference type="GO" id="GO:0009742">
    <property type="term" value="P:brassinosteroid mediated signaling pathway"/>
    <property type="evidence" value="ECO:0007669"/>
    <property type="project" value="InterPro"/>
</dbReference>
<organism evidence="2 3">
    <name type="scientific">Prunus dulcis</name>
    <name type="common">Almond</name>
    <name type="synonym">Amygdalus dulcis</name>
    <dbReference type="NCBI Taxonomy" id="3755"/>
    <lineage>
        <taxon>Eukaryota</taxon>
        <taxon>Viridiplantae</taxon>
        <taxon>Streptophyta</taxon>
        <taxon>Embryophyta</taxon>
        <taxon>Tracheophyta</taxon>
        <taxon>Spermatophyta</taxon>
        <taxon>Magnoliopsida</taxon>
        <taxon>eudicotyledons</taxon>
        <taxon>Gunneridae</taxon>
        <taxon>Pentapetalae</taxon>
        <taxon>rosids</taxon>
        <taxon>fabids</taxon>
        <taxon>Rosales</taxon>
        <taxon>Rosaceae</taxon>
        <taxon>Amygdaloideae</taxon>
        <taxon>Amygdaleae</taxon>
        <taxon>Prunus</taxon>
    </lineage>
</organism>
<dbReference type="EMBL" id="JAJFAZ020000006">
    <property type="protein sequence ID" value="KAI5321805.1"/>
    <property type="molecule type" value="Genomic_DNA"/>
</dbReference>
<evidence type="ECO:0000313" key="3">
    <source>
        <dbReference type="Proteomes" id="UP001054821"/>
    </source>
</evidence>
<dbReference type="GO" id="GO:0005524">
    <property type="term" value="F:ATP binding"/>
    <property type="evidence" value="ECO:0007669"/>
    <property type="project" value="UniProtKB-KW"/>
</dbReference>